<organism evidence="2 3">
    <name type="scientific">Candidatus Thiomargarita nelsonii</name>
    <dbReference type="NCBI Taxonomy" id="1003181"/>
    <lineage>
        <taxon>Bacteria</taxon>
        <taxon>Pseudomonadati</taxon>
        <taxon>Pseudomonadota</taxon>
        <taxon>Gammaproteobacteria</taxon>
        <taxon>Thiotrichales</taxon>
        <taxon>Thiotrichaceae</taxon>
        <taxon>Thiomargarita</taxon>
    </lineage>
</organism>
<accession>A0A0A6PCC5</accession>
<name>A0A0A6PCC5_9GAMM</name>
<dbReference type="EMBL" id="JSZA02000197">
    <property type="protein sequence ID" value="KHD07899.1"/>
    <property type="molecule type" value="Genomic_DNA"/>
</dbReference>
<sequence>MEIAKDAGAQRAKAVVANPALKATDDVVSPVKKCPLKDSDDKKNTTNATDAITTTEKGKMEDKAKIGTKISQKQLRHIKNRKEWIQRGKGSYMESRKIE</sequence>
<evidence type="ECO:0000256" key="1">
    <source>
        <dbReference type="SAM" id="MobiDB-lite"/>
    </source>
</evidence>
<gene>
    <name evidence="2" type="ORF">PN36_29095</name>
</gene>
<proteinExistence type="predicted"/>
<feature type="compositionally biased region" description="Low complexity" evidence="1">
    <location>
        <begin position="45"/>
        <end position="55"/>
    </location>
</feature>
<keyword evidence="3" id="KW-1185">Reference proteome</keyword>
<comment type="caution">
    <text evidence="2">The sequence shown here is derived from an EMBL/GenBank/DDBJ whole genome shotgun (WGS) entry which is preliminary data.</text>
</comment>
<protein>
    <submittedName>
        <fullName evidence="2">Uncharacterized protein</fullName>
    </submittedName>
</protein>
<feature type="compositionally biased region" description="Basic and acidic residues" evidence="1">
    <location>
        <begin position="35"/>
        <end position="44"/>
    </location>
</feature>
<feature type="region of interest" description="Disordered" evidence="1">
    <location>
        <begin position="35"/>
        <end position="60"/>
    </location>
</feature>
<dbReference type="AlphaFoldDB" id="A0A0A6PCC5"/>
<evidence type="ECO:0000313" key="3">
    <source>
        <dbReference type="Proteomes" id="UP000030428"/>
    </source>
</evidence>
<evidence type="ECO:0000313" key="2">
    <source>
        <dbReference type="EMBL" id="KHD07899.1"/>
    </source>
</evidence>
<dbReference type="Proteomes" id="UP000030428">
    <property type="component" value="Unassembled WGS sequence"/>
</dbReference>
<reference evidence="2 3" key="1">
    <citation type="journal article" date="2016" name="Front. Microbiol.">
        <title>Single-Cell (Meta-)Genomics of a Dimorphic Candidatus Thiomargarita nelsonii Reveals Genomic Plasticity.</title>
        <authorList>
            <person name="Flood B.E."/>
            <person name="Fliss P."/>
            <person name="Jones D.S."/>
            <person name="Dick G.J."/>
            <person name="Jain S."/>
            <person name="Kaster A.K."/>
            <person name="Winkel M."/>
            <person name="Mussmann M."/>
            <person name="Bailey J."/>
        </authorList>
    </citation>
    <scope>NUCLEOTIDE SEQUENCE [LARGE SCALE GENOMIC DNA]</scope>
    <source>
        <strain evidence="2">Hydrate Ridge</strain>
    </source>
</reference>